<name>A0A2T0W075_9RHOB</name>
<protein>
    <recommendedName>
        <fullName evidence="4">O-antigen/teichoic acid export membrane protein</fullName>
    </recommendedName>
</protein>
<evidence type="ECO:0000313" key="3">
    <source>
        <dbReference type="Proteomes" id="UP000238007"/>
    </source>
</evidence>
<feature type="transmembrane region" description="Helical" evidence="1">
    <location>
        <begin position="118"/>
        <end position="140"/>
    </location>
</feature>
<keyword evidence="3" id="KW-1185">Reference proteome</keyword>
<sequence length="412" mass="43097">MVRSFMVTTQISKIITMQALGPMVLRGAIVGINFAVMIGLATVLGLAAFGELALIWGAALVAAPIISVGAPLLMLRALTDGDGMSVKAVMLQVIIVPAALAVLSGTVAIAIWPTLPWFSILLCAFWINFASCLASAMRALGSVNLSMALRDCGPQIALAIAAMFMRDGQILVLAAFCIGCIALPLSIWAFRSADRLNIIGRHHASPVPSVSLWGTSVLGVGLAQIDIIVGGALLSPTQIGLYAVLRRVANLVALPVSVATWVSANDVSKSYGAGDTIMLQRASRGGSQIAFFAGLILFLCGLCSLAWVAPDGQFVFFILLCCAFIQVVFASGLTVATLCGLAKFAALTRGFSILVYSGCAAFVVGPVSNAGAYLLATSLGSLALWAIVRQQRHIDTSAWSLRSRPEAQWKPS</sequence>
<evidence type="ECO:0000256" key="1">
    <source>
        <dbReference type="SAM" id="Phobius"/>
    </source>
</evidence>
<feature type="transmembrane region" description="Helical" evidence="1">
    <location>
        <begin position="289"/>
        <end position="308"/>
    </location>
</feature>
<evidence type="ECO:0008006" key="4">
    <source>
        <dbReference type="Google" id="ProtNLM"/>
    </source>
</evidence>
<gene>
    <name evidence="2" type="ORF">CLV80_104138</name>
</gene>
<feature type="transmembrane region" description="Helical" evidence="1">
    <location>
        <begin position="346"/>
        <end position="364"/>
    </location>
</feature>
<keyword evidence="1" id="KW-1133">Transmembrane helix</keyword>
<comment type="caution">
    <text evidence="2">The sequence shown here is derived from an EMBL/GenBank/DDBJ whole genome shotgun (WGS) entry which is preliminary data.</text>
</comment>
<feature type="transmembrane region" description="Helical" evidence="1">
    <location>
        <begin position="55"/>
        <end position="77"/>
    </location>
</feature>
<reference evidence="2 3" key="1">
    <citation type="submission" date="2018-03" db="EMBL/GenBank/DDBJ databases">
        <title>Genomic Encyclopedia of Archaeal and Bacterial Type Strains, Phase II (KMG-II): from individual species to whole genera.</title>
        <authorList>
            <person name="Goeker M."/>
        </authorList>
    </citation>
    <scope>NUCLEOTIDE SEQUENCE [LARGE SCALE GENOMIC DNA]</scope>
    <source>
        <strain evidence="2 3">DSM 101533</strain>
    </source>
</reference>
<keyword evidence="1" id="KW-0812">Transmembrane</keyword>
<dbReference type="AlphaFoldDB" id="A0A2T0W075"/>
<feature type="transmembrane region" description="Helical" evidence="1">
    <location>
        <begin position="23"/>
        <end position="49"/>
    </location>
</feature>
<evidence type="ECO:0000313" key="2">
    <source>
        <dbReference type="EMBL" id="PRY78174.1"/>
    </source>
</evidence>
<feature type="transmembrane region" description="Helical" evidence="1">
    <location>
        <begin position="314"/>
        <end position="339"/>
    </location>
</feature>
<feature type="transmembrane region" description="Helical" evidence="1">
    <location>
        <begin position="370"/>
        <end position="388"/>
    </location>
</feature>
<dbReference type="Proteomes" id="UP000238007">
    <property type="component" value="Unassembled WGS sequence"/>
</dbReference>
<keyword evidence="1" id="KW-0472">Membrane</keyword>
<organism evidence="2 3">
    <name type="scientific">Yoonia maritima</name>
    <dbReference type="NCBI Taxonomy" id="1435347"/>
    <lineage>
        <taxon>Bacteria</taxon>
        <taxon>Pseudomonadati</taxon>
        <taxon>Pseudomonadota</taxon>
        <taxon>Alphaproteobacteria</taxon>
        <taxon>Rhodobacterales</taxon>
        <taxon>Paracoccaceae</taxon>
        <taxon>Yoonia</taxon>
    </lineage>
</organism>
<feature type="transmembrane region" description="Helical" evidence="1">
    <location>
        <begin position="210"/>
        <end position="234"/>
    </location>
</feature>
<proteinExistence type="predicted"/>
<feature type="transmembrane region" description="Helical" evidence="1">
    <location>
        <begin position="89"/>
        <end position="112"/>
    </location>
</feature>
<accession>A0A2T0W075</accession>
<feature type="transmembrane region" description="Helical" evidence="1">
    <location>
        <begin position="170"/>
        <end position="190"/>
    </location>
</feature>
<dbReference type="EMBL" id="PVTP01000004">
    <property type="protein sequence ID" value="PRY78174.1"/>
    <property type="molecule type" value="Genomic_DNA"/>
</dbReference>